<comment type="caution">
    <text evidence="3">The sequence shown here is derived from an EMBL/GenBank/DDBJ whole genome shotgun (WGS) entry which is preliminary data.</text>
</comment>
<evidence type="ECO:0000259" key="2">
    <source>
        <dbReference type="SMART" id="SM00829"/>
    </source>
</evidence>
<keyword evidence="1" id="KW-0560">Oxidoreductase</keyword>
<reference evidence="3 4" key="1">
    <citation type="submission" date="2019-06" db="EMBL/GenBank/DDBJ databases">
        <title>Sequencing the genomes of 1000 actinobacteria strains.</title>
        <authorList>
            <person name="Klenk H.-P."/>
        </authorList>
    </citation>
    <scope>NUCLEOTIDE SEQUENCE [LARGE SCALE GENOMIC DNA]</scope>
    <source>
        <strain evidence="3 4">DSM 45301</strain>
    </source>
</reference>
<dbReference type="Pfam" id="PF16884">
    <property type="entry name" value="ADH_N_2"/>
    <property type="match status" value="1"/>
</dbReference>
<dbReference type="AlphaFoldDB" id="A0A543E2V7"/>
<name>A0A543E2V7_9PSEU</name>
<dbReference type="InterPro" id="IPR013149">
    <property type="entry name" value="ADH-like_C"/>
</dbReference>
<dbReference type="RefSeq" id="WP_142052374.1">
    <property type="nucleotide sequence ID" value="NZ_VFPA01000001.1"/>
</dbReference>
<dbReference type="PANTHER" id="PTHR43205">
    <property type="entry name" value="PROSTAGLANDIN REDUCTASE"/>
    <property type="match status" value="1"/>
</dbReference>
<organism evidence="3 4">
    <name type="scientific">Pseudonocardia kunmingensis</name>
    <dbReference type="NCBI Taxonomy" id="630975"/>
    <lineage>
        <taxon>Bacteria</taxon>
        <taxon>Bacillati</taxon>
        <taxon>Actinomycetota</taxon>
        <taxon>Actinomycetes</taxon>
        <taxon>Pseudonocardiales</taxon>
        <taxon>Pseudonocardiaceae</taxon>
        <taxon>Pseudonocardia</taxon>
    </lineage>
</organism>
<dbReference type="Gene3D" id="3.40.50.720">
    <property type="entry name" value="NAD(P)-binding Rossmann-like Domain"/>
    <property type="match status" value="1"/>
</dbReference>
<dbReference type="InterPro" id="IPR020843">
    <property type="entry name" value="ER"/>
</dbReference>
<dbReference type="SUPFAM" id="SSF50129">
    <property type="entry name" value="GroES-like"/>
    <property type="match status" value="1"/>
</dbReference>
<dbReference type="PANTHER" id="PTHR43205:SF7">
    <property type="entry name" value="PROSTAGLANDIN REDUCTASE 1"/>
    <property type="match status" value="1"/>
</dbReference>
<dbReference type="SUPFAM" id="SSF51735">
    <property type="entry name" value="NAD(P)-binding Rossmann-fold domains"/>
    <property type="match status" value="1"/>
</dbReference>
<dbReference type="FunFam" id="3.40.50.720:FF:000121">
    <property type="entry name" value="Prostaglandin reductase 2"/>
    <property type="match status" value="1"/>
</dbReference>
<dbReference type="Proteomes" id="UP000315677">
    <property type="component" value="Unassembled WGS sequence"/>
</dbReference>
<dbReference type="InterPro" id="IPR036291">
    <property type="entry name" value="NAD(P)-bd_dom_sf"/>
</dbReference>
<evidence type="ECO:0000313" key="4">
    <source>
        <dbReference type="Proteomes" id="UP000315677"/>
    </source>
</evidence>
<sequence>MKATLATTREIRLAARPVGEPRPEDFALVDAPLPALRDGQVLVRNTWMSVDPYMRGRMDDVPSPVLPPFAIGAPLEGSAVGEVVASRAPGVPVGATVAHFLGWREHAALDAEAVTVVDTALAPAQAYLGPLGTTGLTAYIALTEIAPVRGGDVVLVSAAAGAVGSVAGQLARRFGAARVIGSAGGPEKVKKVVSDFGFDAAVDHRAGPIAPQLAAVAPDGIDVYLDHVGGEHLEAAIGALRVNGRAALIGAISGYNATEPVPGPSNLLDAVSKRLSLRGMQVGDHLHRFGEFIGLAAPLLADGTLHTEQTVVDGLDQAPAALLGVLRGANVGKMLVRLGGGS</sequence>
<evidence type="ECO:0000256" key="1">
    <source>
        <dbReference type="ARBA" id="ARBA00023002"/>
    </source>
</evidence>
<dbReference type="SMART" id="SM00829">
    <property type="entry name" value="PKS_ER"/>
    <property type="match status" value="1"/>
</dbReference>
<dbReference type="GO" id="GO:0016628">
    <property type="term" value="F:oxidoreductase activity, acting on the CH-CH group of donors, NAD or NADP as acceptor"/>
    <property type="evidence" value="ECO:0007669"/>
    <property type="project" value="InterPro"/>
</dbReference>
<dbReference type="InterPro" id="IPR041694">
    <property type="entry name" value="ADH_N_2"/>
</dbReference>
<proteinExistence type="predicted"/>
<keyword evidence="4" id="KW-1185">Reference proteome</keyword>
<accession>A0A543E2V7</accession>
<evidence type="ECO:0000313" key="3">
    <source>
        <dbReference type="EMBL" id="TQM15902.1"/>
    </source>
</evidence>
<dbReference type="InterPro" id="IPR045010">
    <property type="entry name" value="MDR_fam"/>
</dbReference>
<dbReference type="EMBL" id="VFPA01000001">
    <property type="protein sequence ID" value="TQM15902.1"/>
    <property type="molecule type" value="Genomic_DNA"/>
</dbReference>
<dbReference type="Pfam" id="PF00107">
    <property type="entry name" value="ADH_zinc_N"/>
    <property type="match status" value="1"/>
</dbReference>
<dbReference type="InterPro" id="IPR011032">
    <property type="entry name" value="GroES-like_sf"/>
</dbReference>
<feature type="domain" description="Enoyl reductase (ER)" evidence="2">
    <location>
        <begin position="21"/>
        <end position="336"/>
    </location>
</feature>
<dbReference type="CDD" id="cd05288">
    <property type="entry name" value="PGDH"/>
    <property type="match status" value="1"/>
</dbReference>
<dbReference type="OrthoDB" id="9805663at2"/>
<dbReference type="Gene3D" id="3.90.180.10">
    <property type="entry name" value="Medium-chain alcohol dehydrogenases, catalytic domain"/>
    <property type="match status" value="1"/>
</dbReference>
<gene>
    <name evidence="3" type="ORF">FB558_2697</name>
</gene>
<protein>
    <recommendedName>
        <fullName evidence="2">Enoyl reductase (ER) domain-containing protein</fullName>
    </recommendedName>
</protein>